<keyword evidence="3" id="KW-0333">Golgi apparatus</keyword>
<evidence type="ECO:0000259" key="7">
    <source>
        <dbReference type="Pfam" id="PF23036"/>
    </source>
</evidence>
<dbReference type="Pfam" id="PF11817">
    <property type="entry name" value="Foie-gras_1"/>
    <property type="match status" value="1"/>
</dbReference>
<evidence type="ECO:0008006" key="10">
    <source>
        <dbReference type="Google" id="ProtNLM"/>
    </source>
</evidence>
<dbReference type="Pfam" id="PF23036">
    <property type="entry name" value="TRAPPC10_1st"/>
    <property type="match status" value="1"/>
</dbReference>
<name>A0AA38C0Q3_TAXCH</name>
<evidence type="ECO:0000256" key="1">
    <source>
        <dbReference type="ARBA" id="ARBA00004555"/>
    </source>
</evidence>
<keyword evidence="2" id="KW-0813">Transport</keyword>
<feature type="compositionally biased region" description="Basic and acidic residues" evidence="4">
    <location>
        <begin position="1379"/>
        <end position="1393"/>
    </location>
</feature>
<dbReference type="Pfam" id="PF12584">
    <property type="entry name" value="TRAPPC10"/>
    <property type="match status" value="1"/>
</dbReference>
<evidence type="ECO:0000256" key="3">
    <source>
        <dbReference type="ARBA" id="ARBA00023034"/>
    </source>
</evidence>
<dbReference type="InterPro" id="IPR021773">
    <property type="entry name" value="TPC11"/>
</dbReference>
<dbReference type="InterPro" id="IPR056913">
    <property type="entry name" value="TRAPPC10/Trs130_N"/>
</dbReference>
<evidence type="ECO:0000313" key="8">
    <source>
        <dbReference type="EMBL" id="KAH9290626.1"/>
    </source>
</evidence>
<evidence type="ECO:0000256" key="4">
    <source>
        <dbReference type="SAM" id="MobiDB-lite"/>
    </source>
</evidence>
<sequence length="1393" mass="155860">EDVSDLWPTVKDGFEARVPFRKACLNNKARNPTYVEKLPVEFILTTDSRLRSRFPQEQSLFWFRQPYATVVFVTCEDFDEYKTILKPRLKLIVQNDDREWFIVFVSKAYLSNDQASKLMKRIYSKLEVDFSTKRRDRCCKLDIHAADAAFWEDVETKMVECIRNSLEKRVMFYEEEIRRLSENRFMPVWNFCNFFILKESLAFMFEMSQLQDDALREYDELEVCYSETVNAQNVKPKEFGALDRGDDQAALMETGRKNLSQIALDDTFREFDFRQYLFARQSQLLFKLNRSVDVASRGYRFIISFSKTLSLHERNLPFCLREVWVITACLSLVKATMSQFDSRLVTPDSEKEFYRVQGDLHSLSRVKLMRLADLTGYGVNIERSPCNSAALSMLPWPKPEVWPSVPPDSEGMVHVKEKVAEKKFKPFGITRKNLPLGPTILLREANRRRASLSAGNVSELFDSRHVLKESQHADTVSLIPPSHPISKSPMARTHSVSAIANSPSPSRALFDGPMKLSEIQVAAECALHETITDDALRKALSSIEEFEKMYLDLTKGAAENYHRSWWKRHGVVLDGEVAALCYRQGNFDSAANLYEKVCALYAGEEWQSLLAEVLPNLAECQKQLGDHAGYLTSCVRLLSLGNGLLLKQERQALQSEVVRLAHSEMKNPVSLDVSSLITFSGKSGPPLDLCEGDPGNLQVSVWSGFPDEFTLDSLSLTLMATFSADEGVKVIKCSEDPLLKPGRNDITMLLPSQLPGSYVLGVLTGQIGHLRFRSHTFSKGGPPDSDDFMSFEKPLRPVLKVSKPRALVDITAAVSSGLLMGELQWLGLVIRPIDYSLKGAILHVDTGPGLKVDISHIIELETCTKAFHSSPQKITSVSPDFSASLDARFSGKSNGGDTEATVSQDVEQLEIKNGKLGIPDWASNITTVLWLPVCAIDDKSYRVIATSRKIAPSISSLSVTSVVAHDGNLSSQGQSEFSQKRTIVDGMRTLALKLEYGSSHSRTFERTIAVHFIDPFRVSTRVVTKSNNGVLLLQVTLFSLVKAAVKIYDAWLDLQSGFIHVGCTNGRANPSTVLPLSISPSSRGALIFTVQLGSVPQEGETPVPRSENHASDLANSSVLNIQYGISGDRVVGAHSPAQFSSSNGDGNLFFKSALVLQMPVLEPLLAVGVLPPSSDCLRVGQLINMKWRVERLRSCVDELSAKKEEEELLYEVEVNPENWMMAGRKQGHVTLPNSVGARIIISIACIPLTAGYVQPPSLGLANVDQFNISCNPTGPHLKVESSKGKGIEKDNLRDTNRDARTLNMEVKIDTFLKVTKHLIQVMKEWYIKSDVQEKKINGLKVDFIMQEHRIFILQDQLAKQGKQKRDFMLEVSNTDEEEASTKDEKHETQLAPR</sequence>
<reference evidence="8 9" key="1">
    <citation type="journal article" date="2021" name="Nat. Plants">
        <title>The Taxus genome provides insights into paclitaxel biosynthesis.</title>
        <authorList>
            <person name="Xiong X."/>
            <person name="Gou J."/>
            <person name="Liao Q."/>
            <person name="Li Y."/>
            <person name="Zhou Q."/>
            <person name="Bi G."/>
            <person name="Li C."/>
            <person name="Du R."/>
            <person name="Wang X."/>
            <person name="Sun T."/>
            <person name="Guo L."/>
            <person name="Liang H."/>
            <person name="Lu P."/>
            <person name="Wu Y."/>
            <person name="Zhang Z."/>
            <person name="Ro D.K."/>
            <person name="Shang Y."/>
            <person name="Huang S."/>
            <person name="Yan J."/>
        </authorList>
    </citation>
    <scope>NUCLEOTIDE SEQUENCE [LARGE SCALE GENOMIC DNA]</scope>
    <source>
        <strain evidence="8">Ta-2019</strain>
    </source>
</reference>
<feature type="non-terminal residue" evidence="8">
    <location>
        <position position="1"/>
    </location>
</feature>
<dbReference type="PANTHER" id="PTHR13251">
    <property type="entry name" value="EPILEPSY HOLOPROSENCEPHALY CANDIDATE 1/TMEM1"/>
    <property type="match status" value="1"/>
</dbReference>
<dbReference type="GO" id="GO:0005829">
    <property type="term" value="C:cytosol"/>
    <property type="evidence" value="ECO:0007669"/>
    <property type="project" value="GOC"/>
</dbReference>
<evidence type="ECO:0000259" key="6">
    <source>
        <dbReference type="Pfam" id="PF12584"/>
    </source>
</evidence>
<evidence type="ECO:0000313" key="9">
    <source>
        <dbReference type="Proteomes" id="UP000824469"/>
    </source>
</evidence>
<organism evidence="8 9">
    <name type="scientific">Taxus chinensis</name>
    <name type="common">Chinese yew</name>
    <name type="synonym">Taxus wallichiana var. chinensis</name>
    <dbReference type="NCBI Taxonomy" id="29808"/>
    <lineage>
        <taxon>Eukaryota</taxon>
        <taxon>Viridiplantae</taxon>
        <taxon>Streptophyta</taxon>
        <taxon>Embryophyta</taxon>
        <taxon>Tracheophyta</taxon>
        <taxon>Spermatophyta</taxon>
        <taxon>Pinopsida</taxon>
        <taxon>Pinidae</taxon>
        <taxon>Conifers II</taxon>
        <taxon>Cupressales</taxon>
        <taxon>Taxaceae</taxon>
        <taxon>Taxus</taxon>
    </lineage>
</organism>
<feature type="domain" description="Trafficking protein particle complex subunit 11" evidence="5">
    <location>
        <begin position="548"/>
        <end position="639"/>
    </location>
</feature>
<dbReference type="GO" id="GO:0034498">
    <property type="term" value="P:early endosome to Golgi transport"/>
    <property type="evidence" value="ECO:0007669"/>
    <property type="project" value="TreeGrafter"/>
</dbReference>
<dbReference type="PANTHER" id="PTHR13251:SF3">
    <property type="entry name" value="TRAFFICKING PROTEIN PARTICLE COMPLEX SUBUNIT 10"/>
    <property type="match status" value="1"/>
</dbReference>
<dbReference type="InterPro" id="IPR045126">
    <property type="entry name" value="TRAPPC10/Trs130"/>
</dbReference>
<dbReference type="OMA" id="FFKHENY"/>
<proteinExistence type="predicted"/>
<feature type="region of interest" description="Disordered" evidence="4">
    <location>
        <begin position="1368"/>
        <end position="1393"/>
    </location>
</feature>
<dbReference type="EMBL" id="JAHRHJ020003813">
    <property type="protein sequence ID" value="KAH9290626.1"/>
    <property type="molecule type" value="Genomic_DNA"/>
</dbReference>
<gene>
    <name evidence="8" type="ORF">KI387_034743</name>
</gene>
<dbReference type="GO" id="GO:1990071">
    <property type="term" value="C:TRAPPII protein complex"/>
    <property type="evidence" value="ECO:0007669"/>
    <property type="project" value="InterPro"/>
</dbReference>
<dbReference type="InterPro" id="IPR022233">
    <property type="entry name" value="TRAPPC10/Trs130_C"/>
</dbReference>
<comment type="subcellular location">
    <subcellularLocation>
        <location evidence="1">Golgi apparatus</location>
    </subcellularLocation>
</comment>
<evidence type="ECO:0000256" key="2">
    <source>
        <dbReference type="ARBA" id="ARBA00022448"/>
    </source>
</evidence>
<keyword evidence="9" id="KW-1185">Reference proteome</keyword>
<accession>A0AA38C0Q3</accession>
<dbReference type="GO" id="GO:0006891">
    <property type="term" value="P:intra-Golgi vesicle-mediated transport"/>
    <property type="evidence" value="ECO:0007669"/>
    <property type="project" value="TreeGrafter"/>
</dbReference>
<comment type="caution">
    <text evidence="8">The sequence shown here is derived from an EMBL/GenBank/DDBJ whole genome shotgun (WGS) entry which is preliminary data.</text>
</comment>
<dbReference type="Proteomes" id="UP000824469">
    <property type="component" value="Unassembled WGS sequence"/>
</dbReference>
<feature type="domain" description="TRAPPC10/Trs130 N-terminal" evidence="7">
    <location>
        <begin position="4"/>
        <end position="295"/>
    </location>
</feature>
<evidence type="ECO:0000259" key="5">
    <source>
        <dbReference type="Pfam" id="PF11817"/>
    </source>
</evidence>
<feature type="domain" description="TRAPPC10/Trs130 C-terminal" evidence="6">
    <location>
        <begin position="1174"/>
        <end position="1306"/>
    </location>
</feature>
<protein>
    <recommendedName>
        <fullName evidence="10">Trafficking protein particle complex II-specific subunit 130 homolog</fullName>
    </recommendedName>
</protein>